<evidence type="ECO:0000259" key="1">
    <source>
        <dbReference type="Pfam" id="PF13456"/>
    </source>
</evidence>
<dbReference type="Proteomes" id="UP000823775">
    <property type="component" value="Unassembled WGS sequence"/>
</dbReference>
<reference evidence="2 3" key="1">
    <citation type="journal article" date="2021" name="BMC Genomics">
        <title>Datura genome reveals duplications of psychoactive alkaloid biosynthetic genes and high mutation rate following tissue culture.</title>
        <authorList>
            <person name="Rajewski A."/>
            <person name="Carter-House D."/>
            <person name="Stajich J."/>
            <person name="Litt A."/>
        </authorList>
    </citation>
    <scope>NUCLEOTIDE SEQUENCE [LARGE SCALE GENOMIC DNA]</scope>
    <source>
        <strain evidence="2">AR-01</strain>
    </source>
</reference>
<sequence length="86" mass="9214">MGRLSMYIHSSTSTKPKVAEYITNGNPGQCGGGGIIRNDSGDLRVAYARRLGIETSNFAEAMALKTGVECCMTNREIEVIQLACAN</sequence>
<protein>
    <recommendedName>
        <fullName evidence="1">RNase H type-1 domain-containing protein</fullName>
    </recommendedName>
</protein>
<organism evidence="2 3">
    <name type="scientific">Datura stramonium</name>
    <name type="common">Jimsonweed</name>
    <name type="synonym">Common thornapple</name>
    <dbReference type="NCBI Taxonomy" id="4076"/>
    <lineage>
        <taxon>Eukaryota</taxon>
        <taxon>Viridiplantae</taxon>
        <taxon>Streptophyta</taxon>
        <taxon>Embryophyta</taxon>
        <taxon>Tracheophyta</taxon>
        <taxon>Spermatophyta</taxon>
        <taxon>Magnoliopsida</taxon>
        <taxon>eudicotyledons</taxon>
        <taxon>Gunneridae</taxon>
        <taxon>Pentapetalae</taxon>
        <taxon>asterids</taxon>
        <taxon>lamiids</taxon>
        <taxon>Solanales</taxon>
        <taxon>Solanaceae</taxon>
        <taxon>Solanoideae</taxon>
        <taxon>Datureae</taxon>
        <taxon>Datura</taxon>
    </lineage>
</organism>
<gene>
    <name evidence="2" type="ORF">HAX54_038987</name>
</gene>
<dbReference type="InterPro" id="IPR036397">
    <property type="entry name" value="RNaseH_sf"/>
</dbReference>
<dbReference type="SUPFAM" id="SSF53098">
    <property type="entry name" value="Ribonuclease H-like"/>
    <property type="match status" value="1"/>
</dbReference>
<proteinExistence type="predicted"/>
<dbReference type="InterPro" id="IPR002156">
    <property type="entry name" value="RNaseH_domain"/>
</dbReference>
<dbReference type="EMBL" id="JACEIK010000536">
    <property type="protein sequence ID" value="MCD7458732.1"/>
    <property type="molecule type" value="Genomic_DNA"/>
</dbReference>
<accession>A0ABS8SIZ5</accession>
<evidence type="ECO:0000313" key="3">
    <source>
        <dbReference type="Proteomes" id="UP000823775"/>
    </source>
</evidence>
<dbReference type="Pfam" id="PF13456">
    <property type="entry name" value="RVT_3"/>
    <property type="match status" value="1"/>
</dbReference>
<dbReference type="InterPro" id="IPR012337">
    <property type="entry name" value="RNaseH-like_sf"/>
</dbReference>
<name>A0ABS8SIZ5_DATST</name>
<keyword evidence="3" id="KW-1185">Reference proteome</keyword>
<comment type="caution">
    <text evidence="2">The sequence shown here is derived from an EMBL/GenBank/DDBJ whole genome shotgun (WGS) entry which is preliminary data.</text>
</comment>
<evidence type="ECO:0000313" key="2">
    <source>
        <dbReference type="EMBL" id="MCD7458732.1"/>
    </source>
</evidence>
<dbReference type="Gene3D" id="3.30.420.10">
    <property type="entry name" value="Ribonuclease H-like superfamily/Ribonuclease H"/>
    <property type="match status" value="1"/>
</dbReference>
<feature type="domain" description="RNase H type-1" evidence="1">
    <location>
        <begin position="24"/>
        <end position="74"/>
    </location>
</feature>